<sequence>MSSSTNPDNINPQPTSDGGSVAVGIVLGILAGIFVVLVLLSRLLCNNRGGGSPEDLEAGKRKRLASILKLDGVAPSRAYGNDQEKAEPEPEPKPPASCSFDNVIVCAICLDVLKDDDMVRRLPCQHYFHSSCLDTWYLRQHNTCPLCKTPFFDQSQKKEKKAVVMAESSSQAAGSQTI</sequence>
<dbReference type="SUPFAM" id="SSF57850">
    <property type="entry name" value="RING/U-box"/>
    <property type="match status" value="1"/>
</dbReference>
<keyword evidence="5" id="KW-0812">Transmembrane</keyword>
<proteinExistence type="predicted"/>
<evidence type="ECO:0000256" key="4">
    <source>
        <dbReference type="PROSITE-ProRule" id="PRU00175"/>
    </source>
</evidence>
<dbReference type="AlphaFoldDB" id="A0A0B4HCE9"/>
<dbReference type="Pfam" id="PF13639">
    <property type="entry name" value="zf-RING_2"/>
    <property type="match status" value="1"/>
</dbReference>
<dbReference type="OrthoDB" id="8062037at2759"/>
<keyword evidence="3" id="KW-0862">Zinc</keyword>
<feature type="transmembrane region" description="Helical" evidence="5">
    <location>
        <begin position="20"/>
        <end position="40"/>
    </location>
</feature>
<evidence type="ECO:0000256" key="3">
    <source>
        <dbReference type="ARBA" id="ARBA00022833"/>
    </source>
</evidence>
<reference evidence="7 8" key="1">
    <citation type="journal article" date="2014" name="Proc. Natl. Acad. Sci. U.S.A.">
        <title>Trajectory and genomic determinants of fungal-pathogen speciation and host adaptation.</title>
        <authorList>
            <person name="Hu X."/>
            <person name="Xiao G."/>
            <person name="Zheng P."/>
            <person name="Shang Y."/>
            <person name="Su Y."/>
            <person name="Zhang X."/>
            <person name="Liu X."/>
            <person name="Zhan S."/>
            <person name="St Leger R.J."/>
            <person name="Wang C."/>
        </authorList>
    </citation>
    <scope>NUCLEOTIDE SEQUENCE [LARGE SCALE GENOMIC DNA]</scope>
    <source>
        <strain evidence="7 8">ARSEF 977</strain>
    </source>
</reference>
<evidence type="ECO:0000313" key="7">
    <source>
        <dbReference type="EMBL" id="KID93093.1"/>
    </source>
</evidence>
<evidence type="ECO:0000256" key="2">
    <source>
        <dbReference type="ARBA" id="ARBA00022771"/>
    </source>
</evidence>
<keyword evidence="5" id="KW-0472">Membrane</keyword>
<feature type="domain" description="RING-type" evidence="6">
    <location>
        <begin position="106"/>
        <end position="148"/>
    </location>
</feature>
<dbReference type="PANTHER" id="PTHR22765">
    <property type="entry name" value="RING FINGER AND PROTEASE ASSOCIATED DOMAIN-CONTAINING"/>
    <property type="match status" value="1"/>
</dbReference>
<keyword evidence="1" id="KW-0479">Metal-binding</keyword>
<dbReference type="CDD" id="cd16454">
    <property type="entry name" value="RING-H2_PA-TM-RING"/>
    <property type="match status" value="1"/>
</dbReference>
<comment type="caution">
    <text evidence="7">The sequence shown here is derived from an EMBL/GenBank/DDBJ whole genome shotgun (WGS) entry which is preliminary data.</text>
</comment>
<dbReference type="InterPro" id="IPR001841">
    <property type="entry name" value="Znf_RING"/>
</dbReference>
<evidence type="ECO:0000256" key="5">
    <source>
        <dbReference type="SAM" id="Phobius"/>
    </source>
</evidence>
<gene>
    <name evidence="7" type="ORF">MGU_00682</name>
</gene>
<keyword evidence="2 4" id="KW-0863">Zinc-finger</keyword>
<dbReference type="SMART" id="SM00184">
    <property type="entry name" value="RING"/>
    <property type="match status" value="1"/>
</dbReference>
<dbReference type="EMBL" id="AZNH01000001">
    <property type="protein sequence ID" value="KID93093.1"/>
    <property type="molecule type" value="Genomic_DNA"/>
</dbReference>
<dbReference type="SMART" id="SM00744">
    <property type="entry name" value="RINGv"/>
    <property type="match status" value="1"/>
</dbReference>
<dbReference type="PANTHER" id="PTHR22765:SF411">
    <property type="entry name" value="OS02G0248440 PROTEIN"/>
    <property type="match status" value="1"/>
</dbReference>
<name>A0A0B4HCE9_METGA</name>
<keyword evidence="5" id="KW-1133">Transmembrane helix</keyword>
<dbReference type="Proteomes" id="UP000031192">
    <property type="component" value="Unassembled WGS sequence"/>
</dbReference>
<evidence type="ECO:0000313" key="8">
    <source>
        <dbReference type="Proteomes" id="UP000031192"/>
    </source>
</evidence>
<accession>A0A0B4HCE9</accession>
<protein>
    <submittedName>
        <fullName evidence="7">Zinc finger, RING/FYVE/PHD-type</fullName>
    </submittedName>
</protein>
<organism evidence="7 8">
    <name type="scientific">Metarhizium guizhouense (strain ARSEF 977)</name>
    <dbReference type="NCBI Taxonomy" id="1276136"/>
    <lineage>
        <taxon>Eukaryota</taxon>
        <taxon>Fungi</taxon>
        <taxon>Dikarya</taxon>
        <taxon>Ascomycota</taxon>
        <taxon>Pezizomycotina</taxon>
        <taxon>Sordariomycetes</taxon>
        <taxon>Hypocreomycetidae</taxon>
        <taxon>Hypocreales</taxon>
        <taxon>Clavicipitaceae</taxon>
        <taxon>Metarhizium</taxon>
    </lineage>
</organism>
<dbReference type="GO" id="GO:0061630">
    <property type="term" value="F:ubiquitin protein ligase activity"/>
    <property type="evidence" value="ECO:0007669"/>
    <property type="project" value="TreeGrafter"/>
</dbReference>
<evidence type="ECO:0000256" key="1">
    <source>
        <dbReference type="ARBA" id="ARBA00022723"/>
    </source>
</evidence>
<dbReference type="InterPro" id="IPR011016">
    <property type="entry name" value="Znf_RING-CH"/>
</dbReference>
<dbReference type="HOGENOM" id="CLU_013137_18_3_1"/>
<keyword evidence="8" id="KW-1185">Reference proteome</keyword>
<evidence type="ECO:0000259" key="6">
    <source>
        <dbReference type="PROSITE" id="PS50089"/>
    </source>
</evidence>
<dbReference type="InterPro" id="IPR051826">
    <property type="entry name" value="E3_ubiquitin-ligase_domain"/>
</dbReference>
<dbReference type="InterPro" id="IPR013083">
    <property type="entry name" value="Znf_RING/FYVE/PHD"/>
</dbReference>
<dbReference type="PROSITE" id="PS50089">
    <property type="entry name" value="ZF_RING_2"/>
    <property type="match status" value="1"/>
</dbReference>
<dbReference type="Gene3D" id="3.30.40.10">
    <property type="entry name" value="Zinc/RING finger domain, C3HC4 (zinc finger)"/>
    <property type="match status" value="1"/>
</dbReference>
<dbReference type="GO" id="GO:0008270">
    <property type="term" value="F:zinc ion binding"/>
    <property type="evidence" value="ECO:0007669"/>
    <property type="project" value="UniProtKB-KW"/>
</dbReference>
<dbReference type="GO" id="GO:0006511">
    <property type="term" value="P:ubiquitin-dependent protein catabolic process"/>
    <property type="evidence" value="ECO:0007669"/>
    <property type="project" value="TreeGrafter"/>
</dbReference>